<dbReference type="GO" id="GO:0006508">
    <property type="term" value="P:proteolysis"/>
    <property type="evidence" value="ECO:0007669"/>
    <property type="project" value="UniProtKB-KW"/>
</dbReference>
<feature type="transmembrane region" description="Helical" evidence="5">
    <location>
        <begin position="24"/>
        <end position="45"/>
    </location>
</feature>
<dbReference type="Pfam" id="PF01343">
    <property type="entry name" value="Peptidase_S49"/>
    <property type="match status" value="1"/>
</dbReference>
<dbReference type="OrthoDB" id="9764363at2"/>
<dbReference type="InterPro" id="IPR004635">
    <property type="entry name" value="Pept_S49_SppA"/>
</dbReference>
<dbReference type="GO" id="GO:0008236">
    <property type="term" value="F:serine-type peptidase activity"/>
    <property type="evidence" value="ECO:0007669"/>
    <property type="project" value="UniProtKB-KW"/>
</dbReference>
<name>A0A2S8GJG2_9BACT</name>
<dbReference type="SUPFAM" id="SSF52096">
    <property type="entry name" value="ClpP/crotonase"/>
    <property type="match status" value="1"/>
</dbReference>
<keyword evidence="2" id="KW-0645">Protease</keyword>
<proteinExistence type="inferred from homology"/>
<keyword evidence="5" id="KW-1133">Transmembrane helix</keyword>
<dbReference type="InterPro" id="IPR002142">
    <property type="entry name" value="Peptidase_S49"/>
</dbReference>
<feature type="domain" description="Peptidase S49" evidence="6">
    <location>
        <begin position="135"/>
        <end position="291"/>
    </location>
</feature>
<evidence type="ECO:0000313" key="7">
    <source>
        <dbReference type="EMBL" id="PQO44597.1"/>
    </source>
</evidence>
<organism evidence="7 8">
    <name type="scientific">Blastopirellula marina</name>
    <dbReference type="NCBI Taxonomy" id="124"/>
    <lineage>
        <taxon>Bacteria</taxon>
        <taxon>Pseudomonadati</taxon>
        <taxon>Planctomycetota</taxon>
        <taxon>Planctomycetia</taxon>
        <taxon>Pirellulales</taxon>
        <taxon>Pirellulaceae</taxon>
        <taxon>Blastopirellula</taxon>
    </lineage>
</organism>
<dbReference type="CDD" id="cd07023">
    <property type="entry name" value="S49_Sppa_N_C"/>
    <property type="match status" value="1"/>
</dbReference>
<dbReference type="AlphaFoldDB" id="A0A2S8GJG2"/>
<dbReference type="InterPro" id="IPR047272">
    <property type="entry name" value="S49_SppA_C"/>
</dbReference>
<evidence type="ECO:0000256" key="5">
    <source>
        <dbReference type="SAM" id="Phobius"/>
    </source>
</evidence>
<dbReference type="EMBL" id="PUHZ01000019">
    <property type="protein sequence ID" value="PQO44597.1"/>
    <property type="molecule type" value="Genomic_DNA"/>
</dbReference>
<dbReference type="PANTHER" id="PTHR42987:SF4">
    <property type="entry name" value="PROTEASE SOHB-RELATED"/>
    <property type="match status" value="1"/>
</dbReference>
<evidence type="ECO:0000313" key="8">
    <source>
        <dbReference type="Proteomes" id="UP000237819"/>
    </source>
</evidence>
<dbReference type="RefSeq" id="WP_105337123.1">
    <property type="nucleotide sequence ID" value="NZ_PUHZ01000019.1"/>
</dbReference>
<dbReference type="Proteomes" id="UP000237819">
    <property type="component" value="Unassembled WGS sequence"/>
</dbReference>
<gene>
    <name evidence="7" type="primary">sppA</name>
    <name evidence="7" type="ORF">C5Y93_19330</name>
</gene>
<dbReference type="Gene3D" id="6.20.330.10">
    <property type="match status" value="1"/>
</dbReference>
<dbReference type="InterPro" id="IPR029045">
    <property type="entry name" value="ClpP/crotonase-like_dom_sf"/>
</dbReference>
<evidence type="ECO:0000256" key="2">
    <source>
        <dbReference type="ARBA" id="ARBA00022670"/>
    </source>
</evidence>
<dbReference type="PANTHER" id="PTHR42987">
    <property type="entry name" value="PEPTIDASE S49"/>
    <property type="match status" value="1"/>
</dbReference>
<comment type="caution">
    <text evidence="7">The sequence shown here is derived from an EMBL/GenBank/DDBJ whole genome shotgun (WGS) entry which is preliminary data.</text>
</comment>
<dbReference type="Gene3D" id="3.90.226.10">
    <property type="entry name" value="2-enoyl-CoA Hydratase, Chain A, domain 1"/>
    <property type="match status" value="1"/>
</dbReference>
<keyword evidence="5" id="KW-0812">Transmembrane</keyword>
<dbReference type="NCBIfam" id="TIGR00706">
    <property type="entry name" value="SppA_dom"/>
    <property type="match status" value="1"/>
</dbReference>
<keyword evidence="3" id="KW-0378">Hydrolase</keyword>
<reference evidence="7 8" key="1">
    <citation type="submission" date="2018-02" db="EMBL/GenBank/DDBJ databases">
        <title>Comparative genomes isolates from brazilian mangrove.</title>
        <authorList>
            <person name="Araujo J.E."/>
            <person name="Taketani R.G."/>
            <person name="Silva M.C.P."/>
            <person name="Loureco M.V."/>
            <person name="Andreote F.D."/>
        </authorList>
    </citation>
    <scope>NUCLEOTIDE SEQUENCE [LARGE SCALE GENOMIC DNA]</scope>
    <source>
        <strain evidence="7 8">Nap-Phe MGV</strain>
    </source>
</reference>
<accession>A0A2S8GJG2</accession>
<protein>
    <submittedName>
        <fullName evidence="7">Signal peptide peptidase SppA</fullName>
    </submittedName>
</protein>
<comment type="similarity">
    <text evidence="1">Belongs to the peptidase S49 family.</text>
</comment>
<evidence type="ECO:0000256" key="3">
    <source>
        <dbReference type="ARBA" id="ARBA00022801"/>
    </source>
</evidence>
<evidence type="ECO:0000256" key="1">
    <source>
        <dbReference type="ARBA" id="ARBA00008683"/>
    </source>
</evidence>
<evidence type="ECO:0000259" key="6">
    <source>
        <dbReference type="Pfam" id="PF01343"/>
    </source>
</evidence>
<sequence length="350" mass="38535">MVQPIPDHPAPQQIIIQNKSGGSILWRIVAAIGWIGVLFCVPIILGQAISSANYYNTTEGVSEKYFSGDKSADDKIAIISITGVIMQGEGYIRKQIDLVREDKDVKAVVVRVNSPGGTVTGSDYILHHLKKLKEERDIPLVVSMGAMATSGGYYVAMAVEDEPDSIFAEPTTTTGSIGVIIPHYNIAGLMQEYHVEDDSIMSHPRKQMLAMTRELSPENREILQEYVNQAFTRFKDIVKEGRPKFAADPEKLDVLATGEIFTANQALDSGLVDQIGFIEEAIDRAAELGNLDTKKTRVVTYEQPVSLFDLGLAQSEAMNWDKLLEMSAPKAYYISSYLPPVMSSFRLGAN</sequence>
<evidence type="ECO:0000256" key="4">
    <source>
        <dbReference type="ARBA" id="ARBA00022825"/>
    </source>
</evidence>
<keyword evidence="5" id="KW-0472">Membrane</keyword>
<keyword evidence="4" id="KW-0720">Serine protease</keyword>